<evidence type="ECO:0000313" key="1">
    <source>
        <dbReference type="EMBL" id="KAH9418750.1"/>
    </source>
</evidence>
<dbReference type="EMBL" id="NJHN03000062">
    <property type="protein sequence ID" value="KAH9418750.1"/>
    <property type="molecule type" value="Genomic_DNA"/>
</dbReference>
<reference evidence="1 2" key="2">
    <citation type="journal article" date="2022" name="Mol. Biol. Evol.">
        <title>Comparative Genomics Reveals Insights into the Divergent Evolution of Astigmatic Mites and Household Pest Adaptations.</title>
        <authorList>
            <person name="Xiong Q."/>
            <person name="Wan A.T."/>
            <person name="Liu X."/>
            <person name="Fung C.S."/>
            <person name="Xiao X."/>
            <person name="Malainual N."/>
            <person name="Hou J."/>
            <person name="Wang L."/>
            <person name="Wang M."/>
            <person name="Yang K.Y."/>
            <person name="Cui Y."/>
            <person name="Leung E.L."/>
            <person name="Nong W."/>
            <person name="Shin S.K."/>
            <person name="Au S.W."/>
            <person name="Jeong K.Y."/>
            <person name="Chew F.T."/>
            <person name="Hui J.H."/>
            <person name="Leung T.F."/>
            <person name="Tungtrongchitr A."/>
            <person name="Zhong N."/>
            <person name="Liu Z."/>
            <person name="Tsui S.K."/>
        </authorList>
    </citation>
    <scope>NUCLEOTIDE SEQUENCE [LARGE SCALE GENOMIC DNA]</scope>
    <source>
        <strain evidence="1">Derp</strain>
    </source>
</reference>
<gene>
    <name evidence="1" type="ORF">DERP_004076</name>
</gene>
<protein>
    <recommendedName>
        <fullName evidence="3">Secreted protein</fullName>
    </recommendedName>
</protein>
<dbReference type="Proteomes" id="UP000887458">
    <property type="component" value="Unassembled WGS sequence"/>
</dbReference>
<keyword evidence="2" id="KW-1185">Reference proteome</keyword>
<comment type="caution">
    <text evidence="1">The sequence shown here is derived from an EMBL/GenBank/DDBJ whole genome shotgun (WGS) entry which is preliminary data.</text>
</comment>
<reference evidence="1 2" key="1">
    <citation type="journal article" date="2018" name="J. Allergy Clin. Immunol.">
        <title>High-quality assembly of Dermatophagoides pteronyssinus genome and transcriptome reveals a wide range of novel allergens.</title>
        <authorList>
            <person name="Liu X.Y."/>
            <person name="Yang K.Y."/>
            <person name="Wang M.Q."/>
            <person name="Kwok J.S."/>
            <person name="Zeng X."/>
            <person name="Yang Z."/>
            <person name="Xiao X.J."/>
            <person name="Lau C.P."/>
            <person name="Li Y."/>
            <person name="Huang Z.M."/>
            <person name="Ba J.G."/>
            <person name="Yim A.K."/>
            <person name="Ouyang C.Y."/>
            <person name="Ngai S.M."/>
            <person name="Chan T.F."/>
            <person name="Leung E.L."/>
            <person name="Liu L."/>
            <person name="Liu Z.G."/>
            <person name="Tsui S.K."/>
        </authorList>
    </citation>
    <scope>NUCLEOTIDE SEQUENCE [LARGE SCALE GENOMIC DNA]</scope>
    <source>
        <strain evidence="1">Derp</strain>
    </source>
</reference>
<sequence>MLLAIVLQFEQIFCCFVNNCVKRIAAAVCSSDFIDNFSLSLTNDFSSSFNEYRIAVGGNVGIGTR</sequence>
<name>A0ABQ8J8P6_DERPT</name>
<evidence type="ECO:0000313" key="2">
    <source>
        <dbReference type="Proteomes" id="UP000887458"/>
    </source>
</evidence>
<proteinExistence type="predicted"/>
<accession>A0ABQ8J8P6</accession>
<evidence type="ECO:0008006" key="3">
    <source>
        <dbReference type="Google" id="ProtNLM"/>
    </source>
</evidence>
<organism evidence="1 2">
    <name type="scientific">Dermatophagoides pteronyssinus</name>
    <name type="common">European house dust mite</name>
    <dbReference type="NCBI Taxonomy" id="6956"/>
    <lineage>
        <taxon>Eukaryota</taxon>
        <taxon>Metazoa</taxon>
        <taxon>Ecdysozoa</taxon>
        <taxon>Arthropoda</taxon>
        <taxon>Chelicerata</taxon>
        <taxon>Arachnida</taxon>
        <taxon>Acari</taxon>
        <taxon>Acariformes</taxon>
        <taxon>Sarcoptiformes</taxon>
        <taxon>Astigmata</taxon>
        <taxon>Psoroptidia</taxon>
        <taxon>Analgoidea</taxon>
        <taxon>Pyroglyphidae</taxon>
        <taxon>Dermatophagoidinae</taxon>
        <taxon>Dermatophagoides</taxon>
    </lineage>
</organism>